<dbReference type="PANTHER" id="PTHR37984:SF5">
    <property type="entry name" value="PROTEIN NYNRIN-LIKE"/>
    <property type="match status" value="1"/>
</dbReference>
<keyword evidence="4" id="KW-0255">Endonuclease</keyword>
<dbReference type="PANTHER" id="PTHR37984">
    <property type="entry name" value="PROTEIN CBG26694"/>
    <property type="match status" value="1"/>
</dbReference>
<name>A0A371EEW1_MUCPR</name>
<dbReference type="InterPro" id="IPR043128">
    <property type="entry name" value="Rev_trsase/Diguanyl_cyclase"/>
</dbReference>
<comment type="caution">
    <text evidence="9">The sequence shown here is derived from an EMBL/GenBank/DDBJ whole genome shotgun (WGS) entry which is preliminary data.</text>
</comment>
<protein>
    <submittedName>
        <fullName evidence="9">Retrovirus-related Pol polyprotein from transposon 17.6</fullName>
    </submittedName>
</protein>
<feature type="non-terminal residue" evidence="9">
    <location>
        <position position="1"/>
    </location>
</feature>
<dbReference type="InterPro" id="IPR043502">
    <property type="entry name" value="DNA/RNA_pol_sf"/>
</dbReference>
<evidence type="ECO:0000259" key="6">
    <source>
        <dbReference type="Pfam" id="PF00078"/>
    </source>
</evidence>
<dbReference type="Pfam" id="PF03732">
    <property type="entry name" value="Retrotrans_gag"/>
    <property type="match status" value="1"/>
</dbReference>
<dbReference type="CDD" id="cd00303">
    <property type="entry name" value="retropepsin_like"/>
    <property type="match status" value="1"/>
</dbReference>
<evidence type="ECO:0000313" key="9">
    <source>
        <dbReference type="EMBL" id="RDX64595.1"/>
    </source>
</evidence>
<keyword evidence="4" id="KW-0378">Hydrolase</keyword>
<evidence type="ECO:0000256" key="4">
    <source>
        <dbReference type="ARBA" id="ARBA00022759"/>
    </source>
</evidence>
<evidence type="ECO:0000256" key="5">
    <source>
        <dbReference type="ARBA" id="ARBA00023268"/>
    </source>
</evidence>
<dbReference type="OrthoDB" id="1428943at2759"/>
<evidence type="ECO:0000256" key="1">
    <source>
        <dbReference type="ARBA" id="ARBA00022679"/>
    </source>
</evidence>
<dbReference type="CDD" id="cd01647">
    <property type="entry name" value="RT_LTR"/>
    <property type="match status" value="1"/>
</dbReference>
<gene>
    <name evidence="9" type="primary">pol</name>
    <name evidence="9" type="ORF">CR513_56833</name>
</gene>
<feature type="domain" description="Reverse transcriptase" evidence="6">
    <location>
        <begin position="851"/>
        <end position="915"/>
    </location>
</feature>
<proteinExistence type="predicted"/>
<dbReference type="GO" id="GO:0004519">
    <property type="term" value="F:endonuclease activity"/>
    <property type="evidence" value="ECO:0007669"/>
    <property type="project" value="UniProtKB-KW"/>
</dbReference>
<keyword evidence="10" id="KW-1185">Reference proteome</keyword>
<dbReference type="GO" id="GO:0016779">
    <property type="term" value="F:nucleotidyltransferase activity"/>
    <property type="evidence" value="ECO:0007669"/>
    <property type="project" value="UniProtKB-KW"/>
</dbReference>
<feature type="domain" description="Reverse transcriptase/retrotransposon-derived protein RNase H-like" evidence="8">
    <location>
        <begin position="975"/>
        <end position="1032"/>
    </location>
</feature>
<dbReference type="InterPro" id="IPR005162">
    <property type="entry name" value="Retrotrans_gag_dom"/>
</dbReference>
<dbReference type="Pfam" id="PF00078">
    <property type="entry name" value="RVT_1"/>
    <property type="match status" value="1"/>
</dbReference>
<dbReference type="EMBL" id="QJKJ01014307">
    <property type="protein sequence ID" value="RDX64595.1"/>
    <property type="molecule type" value="Genomic_DNA"/>
</dbReference>
<dbReference type="AlphaFoldDB" id="A0A371EEW1"/>
<keyword evidence="1" id="KW-0808">Transferase</keyword>
<reference evidence="9" key="1">
    <citation type="submission" date="2018-05" db="EMBL/GenBank/DDBJ databases">
        <title>Draft genome of Mucuna pruriens seed.</title>
        <authorList>
            <person name="Nnadi N.E."/>
            <person name="Vos R."/>
            <person name="Hasami M.H."/>
            <person name="Devisetty U.K."/>
            <person name="Aguiy J.C."/>
        </authorList>
    </citation>
    <scope>NUCLEOTIDE SEQUENCE [LARGE SCALE GENOMIC DNA]</scope>
    <source>
        <strain evidence="9">JCA_2017</strain>
    </source>
</reference>
<dbReference type="Gene3D" id="2.40.70.10">
    <property type="entry name" value="Acid Proteases"/>
    <property type="match status" value="1"/>
</dbReference>
<keyword evidence="2" id="KW-0548">Nucleotidyltransferase</keyword>
<feature type="domain" description="Retrotransposon gag" evidence="7">
    <location>
        <begin position="377"/>
        <end position="448"/>
    </location>
</feature>
<dbReference type="Pfam" id="PF17919">
    <property type="entry name" value="RT_RNaseH_2"/>
    <property type="match status" value="1"/>
</dbReference>
<evidence type="ECO:0000256" key="3">
    <source>
        <dbReference type="ARBA" id="ARBA00022722"/>
    </source>
</evidence>
<dbReference type="Proteomes" id="UP000257109">
    <property type="component" value="Unassembled WGS sequence"/>
</dbReference>
<dbReference type="InterPro" id="IPR050951">
    <property type="entry name" value="Retrovirus_Pol_polyprotein"/>
</dbReference>
<accession>A0A371EEW1</accession>
<dbReference type="Gene3D" id="3.30.70.270">
    <property type="match status" value="1"/>
</dbReference>
<dbReference type="InterPro" id="IPR041577">
    <property type="entry name" value="RT_RNaseH_2"/>
</dbReference>
<dbReference type="SUPFAM" id="SSF56672">
    <property type="entry name" value="DNA/RNA polymerases"/>
    <property type="match status" value="1"/>
</dbReference>
<dbReference type="Gene3D" id="3.10.10.10">
    <property type="entry name" value="HIV Type 1 Reverse Transcriptase, subunit A, domain 1"/>
    <property type="match status" value="1"/>
</dbReference>
<evidence type="ECO:0000259" key="8">
    <source>
        <dbReference type="Pfam" id="PF17919"/>
    </source>
</evidence>
<evidence type="ECO:0000256" key="2">
    <source>
        <dbReference type="ARBA" id="ARBA00022695"/>
    </source>
</evidence>
<evidence type="ECO:0000259" key="7">
    <source>
        <dbReference type="Pfam" id="PF03732"/>
    </source>
</evidence>
<organism evidence="9 10">
    <name type="scientific">Mucuna pruriens</name>
    <name type="common">Velvet bean</name>
    <name type="synonym">Dolichos pruriens</name>
    <dbReference type="NCBI Taxonomy" id="157652"/>
    <lineage>
        <taxon>Eukaryota</taxon>
        <taxon>Viridiplantae</taxon>
        <taxon>Streptophyta</taxon>
        <taxon>Embryophyta</taxon>
        <taxon>Tracheophyta</taxon>
        <taxon>Spermatophyta</taxon>
        <taxon>Magnoliopsida</taxon>
        <taxon>eudicotyledons</taxon>
        <taxon>Gunneridae</taxon>
        <taxon>Pentapetalae</taxon>
        <taxon>rosids</taxon>
        <taxon>fabids</taxon>
        <taxon>Fabales</taxon>
        <taxon>Fabaceae</taxon>
        <taxon>Papilionoideae</taxon>
        <taxon>50 kb inversion clade</taxon>
        <taxon>NPAAA clade</taxon>
        <taxon>indigoferoid/millettioid clade</taxon>
        <taxon>Phaseoleae</taxon>
        <taxon>Mucuna</taxon>
    </lineage>
</organism>
<dbReference type="InterPro" id="IPR000477">
    <property type="entry name" value="RT_dom"/>
</dbReference>
<sequence>MNDIHYVPAWLQPDLPVLNFSPTYHNHNILSVHVRCIKDIPNPRKSSQCIHDRYLQVAYVIWAGNPQHLDPFQRLQKEHDTLLAYQNKGRYKTTLEKKQTSLPYAIAQLREPWNHSPVGEALRLYFAAKTIAENRALDKNGSTQLFVFDLGGVDNIWGAAAVGRFGLITMLQSVGTPVGLHFRSHKPIHLEDKVTPTKQPHINVLTVMHHSRPRPRVLSSSSSLWYAITLRDCLVLMEKFNVITQSTKPHQEEGESAQQREFLRARWPRRTRMKELQVDIKQILETMELHHSEYDAHFGHLETTNTSCLDRIEASLETLINKSSTHGALNSLCQPSQVRNVKLEFPRFVRKYVMEWSFNVEQFFEYYDTPDVDRLTIAAMHLDQEVIPWFQMMQRSHPFQSWQVFTRALELDFGPSLYDCPRATTSKLIQTGSVNDYYMEFTSLANREHIRRNVMAHSPISLLKEVALAQLFEEKYSSIPKPFHTATISKNQPTNISFHNKYTAQPLQTHILTPKSQAPTTLPLTNPNYHPYCPLLQLVQQTNFKTLRRQKDLCYTSDEKFSFNHKCPNKHLRILQVDEEVIPEPEPPDTTQAALDGTPLVLHLLLNALKVASGVDTIKFTGQIGGISVQILVDDNFLQPRVEQFLNLPIEPAFLFKVLVGNDHSMAAEGLIQNLNVSVQGHELQLPVYLLPISGADLILGATWLATLGPHMANYSALSLKFYHEGKFIKLWVTSTSSASSHKMIELHSCYTRIIYSTIHWTRFTSRYFGRPELATLQLTYRSVFNKPTGLPPPTTQNHLIPLLDDAKPMKVRPFGIRIVKKNGLRKWSRRCLMKGSFSQMSYLMSYLGLNTSLKLDLRSGCHQILVEPADQYMTSFRTHQGHYKWLVMPFGLTNAPTSFQCLMNQIFQPLLRKYVLCSFGKTEVDYLGHTVSGKGVAMDKTKIQAVDTIEDLLEPMLLWPPPLTNLSKKDSFTWTPKTVGAFSKLKLVITSALVLALPDFTQSFVIETNASGIGVGAVLSQSGHPIAYFSKN</sequence>
<dbReference type="InterPro" id="IPR021109">
    <property type="entry name" value="Peptidase_aspartic_dom_sf"/>
</dbReference>
<keyword evidence="3" id="KW-0540">Nuclease</keyword>
<evidence type="ECO:0000313" key="10">
    <source>
        <dbReference type="Proteomes" id="UP000257109"/>
    </source>
</evidence>
<keyword evidence="5" id="KW-0511">Multifunctional enzyme</keyword>